<gene>
    <name evidence="1" type="ORF">AB0H72_04060</name>
</gene>
<dbReference type="SUPFAM" id="SSF82607">
    <property type="entry name" value="YbaB-like"/>
    <property type="match status" value="1"/>
</dbReference>
<protein>
    <submittedName>
        <fullName evidence="1">YbaB/EbfC family nucleoid-associated protein</fullName>
    </submittedName>
</protein>
<comment type="caution">
    <text evidence="1">The sequence shown here is derived from an EMBL/GenBank/DDBJ whole genome shotgun (WGS) entry which is preliminary data.</text>
</comment>
<dbReference type="Pfam" id="PF02575">
    <property type="entry name" value="YbaB_DNA_bd"/>
    <property type="match status" value="1"/>
</dbReference>
<dbReference type="InterPro" id="IPR004401">
    <property type="entry name" value="YbaB/EbfC"/>
</dbReference>
<evidence type="ECO:0000313" key="1">
    <source>
        <dbReference type="EMBL" id="MEV0361857.1"/>
    </source>
</evidence>
<accession>A0ABV3F2E9</accession>
<dbReference type="EMBL" id="JBFAIH010000002">
    <property type="protein sequence ID" value="MEV0361857.1"/>
    <property type="molecule type" value="Genomic_DNA"/>
</dbReference>
<name>A0ABV3F2E9_9NOCA</name>
<keyword evidence="2" id="KW-1185">Reference proteome</keyword>
<sequence>MDRNHFDDFGSATRDMRSRMHEMLDAYEQSQTQVGEVQRQLVDLRVQASTSDGSVHVTVDSAGAVLEVCVTPAAMRGTAGQLSGLLTDTAREAARLAKEQTAAVVAPLADLAGGMPDLSELVPGAPEPANDGRTMF</sequence>
<dbReference type="InterPro" id="IPR036894">
    <property type="entry name" value="YbaB-like_sf"/>
</dbReference>
<dbReference type="Gene3D" id="3.30.1310.10">
    <property type="entry name" value="Nucleoid-associated protein YbaB-like domain"/>
    <property type="match status" value="1"/>
</dbReference>
<evidence type="ECO:0000313" key="2">
    <source>
        <dbReference type="Proteomes" id="UP001551658"/>
    </source>
</evidence>
<proteinExistence type="predicted"/>
<reference evidence="1 2" key="1">
    <citation type="submission" date="2024-06" db="EMBL/GenBank/DDBJ databases">
        <title>The Natural Products Discovery Center: Release of the First 8490 Sequenced Strains for Exploring Actinobacteria Biosynthetic Diversity.</title>
        <authorList>
            <person name="Kalkreuter E."/>
            <person name="Kautsar S.A."/>
            <person name="Yang D."/>
            <person name="Bader C.D."/>
            <person name="Teijaro C.N."/>
            <person name="Fluegel L."/>
            <person name="Davis C.M."/>
            <person name="Simpson J.R."/>
            <person name="Lauterbach L."/>
            <person name="Steele A.D."/>
            <person name="Gui C."/>
            <person name="Meng S."/>
            <person name="Li G."/>
            <person name="Viehrig K."/>
            <person name="Ye F."/>
            <person name="Su P."/>
            <person name="Kiefer A.F."/>
            <person name="Nichols A."/>
            <person name="Cepeda A.J."/>
            <person name="Yan W."/>
            <person name="Fan B."/>
            <person name="Jiang Y."/>
            <person name="Adhikari A."/>
            <person name="Zheng C.-J."/>
            <person name="Schuster L."/>
            <person name="Cowan T.M."/>
            <person name="Smanski M.J."/>
            <person name="Chevrette M.G."/>
            <person name="De Carvalho L.P.S."/>
            <person name="Shen B."/>
        </authorList>
    </citation>
    <scope>NUCLEOTIDE SEQUENCE [LARGE SCALE GENOMIC DNA]</scope>
    <source>
        <strain evidence="1 2">NPDC050671</strain>
    </source>
</reference>
<dbReference type="RefSeq" id="WP_357973392.1">
    <property type="nucleotide sequence ID" value="NZ_JBFAIH010000002.1"/>
</dbReference>
<organism evidence="1 2">
    <name type="scientific">Nocardia fusca</name>
    <dbReference type="NCBI Taxonomy" id="941183"/>
    <lineage>
        <taxon>Bacteria</taxon>
        <taxon>Bacillati</taxon>
        <taxon>Actinomycetota</taxon>
        <taxon>Actinomycetes</taxon>
        <taxon>Mycobacteriales</taxon>
        <taxon>Nocardiaceae</taxon>
        <taxon>Nocardia</taxon>
    </lineage>
</organism>
<dbReference type="Proteomes" id="UP001551658">
    <property type="component" value="Unassembled WGS sequence"/>
</dbReference>